<dbReference type="Gene3D" id="3.60.21.10">
    <property type="match status" value="1"/>
</dbReference>
<protein>
    <submittedName>
        <fullName evidence="1">Metallophosphoesterase family protein</fullName>
    </submittedName>
</protein>
<reference evidence="2" key="1">
    <citation type="journal article" date="2019" name="Int. J. Syst. Evol. Microbiol.">
        <title>The Global Catalogue of Microorganisms (GCM) 10K type strain sequencing project: providing services to taxonomists for standard genome sequencing and annotation.</title>
        <authorList>
            <consortium name="The Broad Institute Genomics Platform"/>
            <consortium name="The Broad Institute Genome Sequencing Center for Infectious Disease"/>
            <person name="Wu L."/>
            <person name="Ma J."/>
        </authorList>
    </citation>
    <scope>NUCLEOTIDE SEQUENCE [LARGE SCALE GENOMIC DNA]</scope>
    <source>
        <strain evidence="2">CGMCC 1.15772</strain>
    </source>
</reference>
<gene>
    <name evidence="1" type="ORF">ACFP81_07440</name>
</gene>
<dbReference type="SUPFAM" id="SSF56300">
    <property type="entry name" value="Metallo-dependent phosphatases"/>
    <property type="match status" value="1"/>
</dbReference>
<dbReference type="EMBL" id="JBHSWD010000001">
    <property type="protein sequence ID" value="MFC6591857.1"/>
    <property type="molecule type" value="Genomic_DNA"/>
</dbReference>
<dbReference type="RefSeq" id="WP_380082867.1">
    <property type="nucleotide sequence ID" value="NZ_JBHSWD010000001.1"/>
</dbReference>
<name>A0ABW1YF21_9DEIO</name>
<organism evidence="1 2">
    <name type="scientific">Deinococcus lacus</name>
    <dbReference type="NCBI Taxonomy" id="392561"/>
    <lineage>
        <taxon>Bacteria</taxon>
        <taxon>Thermotogati</taxon>
        <taxon>Deinococcota</taxon>
        <taxon>Deinococci</taxon>
        <taxon>Deinococcales</taxon>
        <taxon>Deinococcaceae</taxon>
        <taxon>Deinococcus</taxon>
    </lineage>
</organism>
<dbReference type="Proteomes" id="UP001596297">
    <property type="component" value="Unassembled WGS sequence"/>
</dbReference>
<comment type="caution">
    <text evidence="1">The sequence shown here is derived from an EMBL/GenBank/DDBJ whole genome shotgun (WGS) entry which is preliminary data.</text>
</comment>
<accession>A0ABW1YF21</accession>
<evidence type="ECO:0000313" key="2">
    <source>
        <dbReference type="Proteomes" id="UP001596297"/>
    </source>
</evidence>
<proteinExistence type="predicted"/>
<keyword evidence="2" id="KW-1185">Reference proteome</keyword>
<evidence type="ECO:0000313" key="1">
    <source>
        <dbReference type="EMBL" id="MFC6591857.1"/>
    </source>
</evidence>
<dbReference type="InterPro" id="IPR029052">
    <property type="entry name" value="Metallo-depent_PP-like"/>
</dbReference>
<sequence>MTEALAWQSSRLTERELGWMKSWPDGIDDAELGLRFRHGTPLSAADYTNSVQSARDSFQGWPGRLCFVGHTHLPAAYATLTTGNDFVKFQSLSEIPRYPVPPAVRAILNPGSVGQPRDGDPRAAYGVFDTDRQLFEVRRVAYDFAETQRAILDAGLPPTLAERLAQGR</sequence>